<name>A0A1P8K639_9BURK</name>
<dbReference type="STRING" id="1484693.RS694_02130"/>
<dbReference type="AlphaFoldDB" id="A0A1P8K639"/>
<dbReference type="Pfam" id="PF00990">
    <property type="entry name" value="GGDEF"/>
    <property type="match status" value="1"/>
</dbReference>
<evidence type="ECO:0000256" key="2">
    <source>
        <dbReference type="ARBA" id="ARBA00034247"/>
    </source>
</evidence>
<comment type="catalytic activity">
    <reaction evidence="2">
        <text>2 GTP = 3',3'-c-di-GMP + 2 diphosphate</text>
        <dbReference type="Rhea" id="RHEA:24898"/>
        <dbReference type="ChEBI" id="CHEBI:33019"/>
        <dbReference type="ChEBI" id="CHEBI:37565"/>
        <dbReference type="ChEBI" id="CHEBI:58805"/>
        <dbReference type="EC" id="2.7.7.65"/>
    </reaction>
</comment>
<gene>
    <name evidence="5" type="ORF">RS694_02130</name>
</gene>
<proteinExistence type="predicted"/>
<keyword evidence="3" id="KW-0812">Transmembrane</keyword>
<dbReference type="GO" id="GO:0043709">
    <property type="term" value="P:cell adhesion involved in single-species biofilm formation"/>
    <property type="evidence" value="ECO:0007669"/>
    <property type="project" value="TreeGrafter"/>
</dbReference>
<protein>
    <recommendedName>
        <fullName evidence="1">diguanylate cyclase</fullName>
        <ecNumber evidence="1">2.7.7.65</ecNumber>
    </recommendedName>
</protein>
<dbReference type="CDD" id="cd01949">
    <property type="entry name" value="GGDEF"/>
    <property type="match status" value="1"/>
</dbReference>
<feature type="transmembrane region" description="Helical" evidence="3">
    <location>
        <begin position="171"/>
        <end position="187"/>
    </location>
</feature>
<feature type="transmembrane region" description="Helical" evidence="3">
    <location>
        <begin position="55"/>
        <end position="74"/>
    </location>
</feature>
<dbReference type="Gene3D" id="3.30.70.270">
    <property type="match status" value="1"/>
</dbReference>
<dbReference type="SUPFAM" id="SSF55073">
    <property type="entry name" value="Nucleotide cyclase"/>
    <property type="match status" value="1"/>
</dbReference>
<feature type="transmembrane region" description="Helical" evidence="3">
    <location>
        <begin position="95"/>
        <end position="116"/>
    </location>
</feature>
<feature type="domain" description="GGDEF" evidence="4">
    <location>
        <begin position="247"/>
        <end position="382"/>
    </location>
</feature>
<dbReference type="InterPro" id="IPR000160">
    <property type="entry name" value="GGDEF_dom"/>
</dbReference>
<feature type="transmembrane region" description="Helical" evidence="3">
    <location>
        <begin position="27"/>
        <end position="49"/>
    </location>
</feature>
<dbReference type="RefSeq" id="WP_029709295.1">
    <property type="nucleotide sequence ID" value="NZ_CP019239.1"/>
</dbReference>
<dbReference type="GO" id="GO:0052621">
    <property type="term" value="F:diguanylate cyclase activity"/>
    <property type="evidence" value="ECO:0007669"/>
    <property type="project" value="UniProtKB-EC"/>
</dbReference>
<dbReference type="EC" id="2.7.7.65" evidence="1"/>
<dbReference type="PANTHER" id="PTHR45138:SF9">
    <property type="entry name" value="DIGUANYLATE CYCLASE DGCM-RELATED"/>
    <property type="match status" value="1"/>
</dbReference>
<dbReference type="PROSITE" id="PS50887">
    <property type="entry name" value="GGDEF"/>
    <property type="match status" value="1"/>
</dbReference>
<evidence type="ECO:0000259" key="4">
    <source>
        <dbReference type="PROSITE" id="PS50887"/>
    </source>
</evidence>
<organism evidence="5 6">
    <name type="scientific">Rhodoferax saidenbachensis</name>
    <dbReference type="NCBI Taxonomy" id="1484693"/>
    <lineage>
        <taxon>Bacteria</taxon>
        <taxon>Pseudomonadati</taxon>
        <taxon>Pseudomonadota</taxon>
        <taxon>Betaproteobacteria</taxon>
        <taxon>Burkholderiales</taxon>
        <taxon>Comamonadaceae</taxon>
        <taxon>Rhodoferax</taxon>
    </lineage>
</organism>
<reference evidence="5 6" key="1">
    <citation type="submission" date="2017-01" db="EMBL/GenBank/DDBJ databases">
        <authorList>
            <person name="Mah S.A."/>
            <person name="Swanson W.J."/>
            <person name="Moy G.W."/>
            <person name="Vacquier V.D."/>
        </authorList>
    </citation>
    <scope>NUCLEOTIDE SEQUENCE [LARGE SCALE GENOMIC DNA]</scope>
    <source>
        <strain evidence="5 6">DSM 22694</strain>
    </source>
</reference>
<dbReference type="PANTHER" id="PTHR45138">
    <property type="entry name" value="REGULATORY COMPONENTS OF SENSORY TRANSDUCTION SYSTEM"/>
    <property type="match status" value="1"/>
</dbReference>
<sequence length="384" mass="42972">MIDIHALMERAPADRAQYRWQRTIGDFYQRALAGSVFYALGCLVTAWFGGYFSRYPALVAAVLLLFALLTYLRRTHRPPQDLNDRLATKAWWTRHWWMVHGGSIVWCGFFAAVGVIEAGPSLVFSIAALCTIAYTSAACEVYSFDRKQALLVVVLIQLPAMALFLVEVPPLRALVIVLAVYFVYQLAHIRRRGREYDAQVDVEYALITSRAEVQRLSQQDALTGLANRREYETTFGSHWHAAARQRTALALIVMDLDHFKRVNDTHGHSAGDACLRHVAVLMQERFRRGGDLVARIGGEEFAVVLPDTSAEEAVAMAQALRDDLVNHPLPWESHAIDMTASIGVDAIRWDIDTSPQDSYRRIDDACYAAKGNGRNQVVQAGPSP</sequence>
<dbReference type="SMART" id="SM00267">
    <property type="entry name" value="GGDEF"/>
    <property type="match status" value="1"/>
</dbReference>
<evidence type="ECO:0000313" key="6">
    <source>
        <dbReference type="Proteomes" id="UP000186110"/>
    </source>
</evidence>
<dbReference type="InterPro" id="IPR029787">
    <property type="entry name" value="Nucleotide_cyclase"/>
</dbReference>
<evidence type="ECO:0000256" key="1">
    <source>
        <dbReference type="ARBA" id="ARBA00012528"/>
    </source>
</evidence>
<dbReference type="EMBL" id="CP019239">
    <property type="protein sequence ID" value="APW41470.1"/>
    <property type="molecule type" value="Genomic_DNA"/>
</dbReference>
<evidence type="ECO:0000256" key="3">
    <source>
        <dbReference type="SAM" id="Phobius"/>
    </source>
</evidence>
<accession>A0A1P8K639</accession>
<dbReference type="InterPro" id="IPR050469">
    <property type="entry name" value="Diguanylate_Cyclase"/>
</dbReference>
<dbReference type="Proteomes" id="UP000186110">
    <property type="component" value="Chromosome"/>
</dbReference>
<keyword evidence="3" id="KW-1133">Transmembrane helix</keyword>
<dbReference type="FunFam" id="3.30.70.270:FF:000001">
    <property type="entry name" value="Diguanylate cyclase domain protein"/>
    <property type="match status" value="1"/>
</dbReference>
<dbReference type="eggNOG" id="COG3706">
    <property type="taxonomic scope" value="Bacteria"/>
</dbReference>
<keyword evidence="6" id="KW-1185">Reference proteome</keyword>
<keyword evidence="3" id="KW-0472">Membrane</keyword>
<feature type="transmembrane region" description="Helical" evidence="3">
    <location>
        <begin position="122"/>
        <end position="142"/>
    </location>
</feature>
<dbReference type="InterPro" id="IPR043128">
    <property type="entry name" value="Rev_trsase/Diguanyl_cyclase"/>
</dbReference>
<dbReference type="NCBIfam" id="TIGR00254">
    <property type="entry name" value="GGDEF"/>
    <property type="match status" value="1"/>
</dbReference>
<dbReference type="GO" id="GO:0005886">
    <property type="term" value="C:plasma membrane"/>
    <property type="evidence" value="ECO:0007669"/>
    <property type="project" value="TreeGrafter"/>
</dbReference>
<feature type="transmembrane region" description="Helical" evidence="3">
    <location>
        <begin position="149"/>
        <end position="165"/>
    </location>
</feature>
<dbReference type="KEGG" id="rsb:RS694_02130"/>
<evidence type="ECO:0000313" key="5">
    <source>
        <dbReference type="EMBL" id="APW41470.1"/>
    </source>
</evidence>
<dbReference type="GO" id="GO:1902201">
    <property type="term" value="P:negative regulation of bacterial-type flagellum-dependent cell motility"/>
    <property type="evidence" value="ECO:0007669"/>
    <property type="project" value="TreeGrafter"/>
</dbReference>